<dbReference type="STRING" id="1858805.M5G7H9"/>
<keyword evidence="6" id="KW-0136">Cellulose degradation</keyword>
<evidence type="ECO:0000256" key="11">
    <source>
        <dbReference type="SAM" id="MobiDB-lite"/>
    </source>
</evidence>
<dbReference type="PROSITE" id="PS00562">
    <property type="entry name" value="CBM1_1"/>
    <property type="match status" value="1"/>
</dbReference>
<evidence type="ECO:0000256" key="8">
    <source>
        <dbReference type="ARBA" id="ARBA00023295"/>
    </source>
</evidence>
<gene>
    <name evidence="14" type="ORF">DACRYDRAFT_96008</name>
</gene>
<proteinExistence type="inferred from homology"/>
<evidence type="ECO:0000256" key="6">
    <source>
        <dbReference type="ARBA" id="ARBA00023001"/>
    </source>
</evidence>
<dbReference type="PROSITE" id="PS00659">
    <property type="entry name" value="GLYCOSYL_HYDROL_F5"/>
    <property type="match status" value="1"/>
</dbReference>
<evidence type="ECO:0000256" key="4">
    <source>
        <dbReference type="ARBA" id="ARBA00022729"/>
    </source>
</evidence>
<dbReference type="InterPro" id="IPR018087">
    <property type="entry name" value="Glyco_hydro_5_CS"/>
</dbReference>
<dbReference type="Gene3D" id="3.20.20.80">
    <property type="entry name" value="Glycosidases"/>
    <property type="match status" value="1"/>
</dbReference>
<dbReference type="OrthoDB" id="5823761at2759"/>
<evidence type="ECO:0000256" key="10">
    <source>
        <dbReference type="RuleBase" id="RU361153"/>
    </source>
</evidence>
<dbReference type="GO" id="GO:0005576">
    <property type="term" value="C:extracellular region"/>
    <property type="evidence" value="ECO:0007669"/>
    <property type="project" value="InterPro"/>
</dbReference>
<evidence type="ECO:0000256" key="1">
    <source>
        <dbReference type="ARBA" id="ARBA00000966"/>
    </source>
</evidence>
<evidence type="ECO:0000256" key="2">
    <source>
        <dbReference type="ARBA" id="ARBA00005641"/>
    </source>
</evidence>
<evidence type="ECO:0000256" key="5">
    <source>
        <dbReference type="ARBA" id="ARBA00022801"/>
    </source>
</evidence>
<dbReference type="GO" id="GO:0030245">
    <property type="term" value="P:cellulose catabolic process"/>
    <property type="evidence" value="ECO:0007669"/>
    <property type="project" value="UniProtKB-KW"/>
</dbReference>
<evidence type="ECO:0000313" key="15">
    <source>
        <dbReference type="Proteomes" id="UP000030653"/>
    </source>
</evidence>
<dbReference type="PROSITE" id="PS51164">
    <property type="entry name" value="CBM1_2"/>
    <property type="match status" value="1"/>
</dbReference>
<keyword evidence="15" id="KW-1185">Reference proteome</keyword>
<dbReference type="GeneID" id="63692401"/>
<evidence type="ECO:0000256" key="7">
    <source>
        <dbReference type="ARBA" id="ARBA00023277"/>
    </source>
</evidence>
<dbReference type="AlphaFoldDB" id="M5G7H9"/>
<keyword evidence="4 12" id="KW-0732">Signal</keyword>
<comment type="similarity">
    <text evidence="2 10">Belongs to the glycosyl hydrolase 5 (cellulase A) family.</text>
</comment>
<keyword evidence="5 10" id="KW-0378">Hydrolase</keyword>
<name>M5G7H9_DACPD</name>
<sequence>MQYLFSAAALLSLASGAYAQCGGQTFTGSTTCVAGYTCTYSNAYYSQCLPSSAASGTTTAHPSSSATHSTTSTKGTATSTASGYVSTTTPAAGSGKVKYGGINIAGFDFGCDTSGDCTAANAYPPLTQYYGPDGYGQITHFVKDDNFNMFRLPVGWQFLTNNVLTGTLNSTNFAEYDTLVQDCLGLGAHCIIDIHNYARWNGEIIGEGGPANSIFASLWSSLATYYKSQPNVIFGVMNEPHDLTSVTTWAGTVQAAVTAIRNAGATSQYILLPGNDWTSAATIWSDGSGAALLNVTNPDGTKTNLIFDVHKYSDSDNSGTSATCVTDNISTAFAPLADWLRSNGRQAINSEFGGGNNAGCVSYMQSQLAYLNTNSDVYLGWTGWAAGSFAGQNYVLSMVPTNTSGVWTDTMLVAQALVPAFNA</sequence>
<dbReference type="Pfam" id="PF00734">
    <property type="entry name" value="CBM_1"/>
    <property type="match status" value="1"/>
</dbReference>
<keyword evidence="7" id="KW-0119">Carbohydrate metabolism</keyword>
<dbReference type="HOGENOM" id="CLU_029718_1_0_1"/>
<dbReference type="InterPro" id="IPR001547">
    <property type="entry name" value="Glyco_hydro_5"/>
</dbReference>
<dbReference type="RefSeq" id="XP_040626615.1">
    <property type="nucleotide sequence ID" value="XM_040777339.1"/>
</dbReference>
<dbReference type="EC" id="3.2.1.4" evidence="3"/>
<dbReference type="SUPFAM" id="SSF51445">
    <property type="entry name" value="(Trans)glycosidases"/>
    <property type="match status" value="1"/>
</dbReference>
<dbReference type="SUPFAM" id="SSF57180">
    <property type="entry name" value="Cellulose-binding domain"/>
    <property type="match status" value="1"/>
</dbReference>
<evidence type="ECO:0000256" key="3">
    <source>
        <dbReference type="ARBA" id="ARBA00012601"/>
    </source>
</evidence>
<dbReference type="Proteomes" id="UP000030653">
    <property type="component" value="Unassembled WGS sequence"/>
</dbReference>
<comment type="catalytic activity">
    <reaction evidence="1">
        <text>Endohydrolysis of (1-&gt;4)-beta-D-glucosidic linkages in cellulose, lichenin and cereal beta-D-glucans.</text>
        <dbReference type="EC" id="3.2.1.4"/>
    </reaction>
</comment>
<keyword evidence="9" id="KW-0624">Polysaccharide degradation</keyword>
<evidence type="ECO:0000256" key="12">
    <source>
        <dbReference type="SAM" id="SignalP"/>
    </source>
</evidence>
<accession>M5G7H9</accession>
<dbReference type="OMA" id="YAIEAHQ"/>
<evidence type="ECO:0000256" key="9">
    <source>
        <dbReference type="ARBA" id="ARBA00023326"/>
    </source>
</evidence>
<feature type="domain" description="CBM1" evidence="13">
    <location>
        <begin position="13"/>
        <end position="49"/>
    </location>
</feature>
<protein>
    <recommendedName>
        <fullName evidence="3">cellulase</fullName>
        <ecNumber evidence="3">3.2.1.4</ecNumber>
    </recommendedName>
</protein>
<reference evidence="14 15" key="1">
    <citation type="journal article" date="2012" name="Science">
        <title>The Paleozoic origin of enzymatic lignin decomposition reconstructed from 31 fungal genomes.</title>
        <authorList>
            <person name="Floudas D."/>
            <person name="Binder M."/>
            <person name="Riley R."/>
            <person name="Barry K."/>
            <person name="Blanchette R.A."/>
            <person name="Henrissat B."/>
            <person name="Martinez A.T."/>
            <person name="Otillar R."/>
            <person name="Spatafora J.W."/>
            <person name="Yadav J.S."/>
            <person name="Aerts A."/>
            <person name="Benoit I."/>
            <person name="Boyd A."/>
            <person name="Carlson A."/>
            <person name="Copeland A."/>
            <person name="Coutinho P.M."/>
            <person name="de Vries R.P."/>
            <person name="Ferreira P."/>
            <person name="Findley K."/>
            <person name="Foster B."/>
            <person name="Gaskell J."/>
            <person name="Glotzer D."/>
            <person name="Gorecki P."/>
            <person name="Heitman J."/>
            <person name="Hesse C."/>
            <person name="Hori C."/>
            <person name="Igarashi K."/>
            <person name="Jurgens J.A."/>
            <person name="Kallen N."/>
            <person name="Kersten P."/>
            <person name="Kohler A."/>
            <person name="Kuees U."/>
            <person name="Kumar T.K.A."/>
            <person name="Kuo A."/>
            <person name="LaButti K."/>
            <person name="Larrondo L.F."/>
            <person name="Lindquist E."/>
            <person name="Ling A."/>
            <person name="Lombard V."/>
            <person name="Lucas S."/>
            <person name="Lundell T."/>
            <person name="Martin R."/>
            <person name="McLaughlin D.J."/>
            <person name="Morgenstern I."/>
            <person name="Morin E."/>
            <person name="Murat C."/>
            <person name="Nagy L.G."/>
            <person name="Nolan M."/>
            <person name="Ohm R.A."/>
            <person name="Patyshakuliyeva A."/>
            <person name="Rokas A."/>
            <person name="Ruiz-Duenas F.J."/>
            <person name="Sabat G."/>
            <person name="Salamov A."/>
            <person name="Samejima M."/>
            <person name="Schmutz J."/>
            <person name="Slot J.C."/>
            <person name="St John F."/>
            <person name="Stenlid J."/>
            <person name="Sun H."/>
            <person name="Sun S."/>
            <person name="Syed K."/>
            <person name="Tsang A."/>
            <person name="Wiebenga A."/>
            <person name="Young D."/>
            <person name="Pisabarro A."/>
            <person name="Eastwood D.C."/>
            <person name="Martin F."/>
            <person name="Cullen D."/>
            <person name="Grigoriev I.V."/>
            <person name="Hibbett D.S."/>
        </authorList>
    </citation>
    <scope>NUCLEOTIDE SEQUENCE [LARGE SCALE GENOMIC DNA]</scope>
    <source>
        <strain evidence="14 15">DJM-731 SS1</strain>
    </source>
</reference>
<feature type="compositionally biased region" description="Low complexity" evidence="11">
    <location>
        <begin position="59"/>
        <end position="82"/>
    </location>
</feature>
<dbReference type="InterPro" id="IPR035971">
    <property type="entry name" value="CBD_sf"/>
</dbReference>
<feature type="signal peptide" evidence="12">
    <location>
        <begin position="1"/>
        <end position="19"/>
    </location>
</feature>
<dbReference type="FunFam" id="3.20.20.80:FF:000124">
    <property type="entry name" value="Exported cellulase"/>
    <property type="match status" value="1"/>
</dbReference>
<dbReference type="SMART" id="SM00236">
    <property type="entry name" value="fCBD"/>
    <property type="match status" value="1"/>
</dbReference>
<dbReference type="EMBL" id="JH795869">
    <property type="protein sequence ID" value="EJT99717.1"/>
    <property type="molecule type" value="Genomic_DNA"/>
</dbReference>
<organism evidence="14 15">
    <name type="scientific">Dacryopinax primogenitus (strain DJM 731)</name>
    <name type="common">Brown rot fungus</name>
    <dbReference type="NCBI Taxonomy" id="1858805"/>
    <lineage>
        <taxon>Eukaryota</taxon>
        <taxon>Fungi</taxon>
        <taxon>Dikarya</taxon>
        <taxon>Basidiomycota</taxon>
        <taxon>Agaricomycotina</taxon>
        <taxon>Dacrymycetes</taxon>
        <taxon>Dacrymycetales</taxon>
        <taxon>Dacrymycetaceae</taxon>
        <taxon>Dacryopinax</taxon>
    </lineage>
</organism>
<evidence type="ECO:0000259" key="13">
    <source>
        <dbReference type="PROSITE" id="PS51164"/>
    </source>
</evidence>
<evidence type="ECO:0000313" key="14">
    <source>
        <dbReference type="EMBL" id="EJT99717.1"/>
    </source>
</evidence>
<dbReference type="GO" id="GO:0030248">
    <property type="term" value="F:cellulose binding"/>
    <property type="evidence" value="ECO:0007669"/>
    <property type="project" value="InterPro"/>
</dbReference>
<feature type="region of interest" description="Disordered" evidence="11">
    <location>
        <begin position="59"/>
        <end position="83"/>
    </location>
</feature>
<dbReference type="InterPro" id="IPR000254">
    <property type="entry name" value="CBD"/>
</dbReference>
<dbReference type="Pfam" id="PF00150">
    <property type="entry name" value="Cellulase"/>
    <property type="match status" value="1"/>
</dbReference>
<dbReference type="InterPro" id="IPR017853">
    <property type="entry name" value="GH"/>
</dbReference>
<dbReference type="PANTHER" id="PTHR34142">
    <property type="entry name" value="ENDO-BETA-1,4-GLUCANASE A"/>
    <property type="match status" value="1"/>
</dbReference>
<keyword evidence="8 10" id="KW-0326">Glycosidase</keyword>
<feature type="chain" id="PRO_5004067614" description="cellulase" evidence="12">
    <location>
        <begin position="20"/>
        <end position="423"/>
    </location>
</feature>
<dbReference type="GO" id="GO:0008810">
    <property type="term" value="F:cellulase activity"/>
    <property type="evidence" value="ECO:0007669"/>
    <property type="project" value="UniProtKB-EC"/>
</dbReference>
<dbReference type="PANTHER" id="PTHR34142:SF5">
    <property type="entry name" value="CBM1 DOMAIN-CONTAINING PROTEIN"/>
    <property type="match status" value="1"/>
</dbReference>